<feature type="transmembrane region" description="Helical" evidence="5">
    <location>
        <begin position="264"/>
        <end position="283"/>
    </location>
</feature>
<protein>
    <recommendedName>
        <fullName evidence="8">B(0,+)-type amino acid transporter 1</fullName>
    </recommendedName>
</protein>
<comment type="subcellular location">
    <subcellularLocation>
        <location evidence="1">Membrane</location>
        <topology evidence="1">Multi-pass membrane protein</topology>
    </subcellularLocation>
</comment>
<dbReference type="AlphaFoldDB" id="A0AAD9J437"/>
<feature type="transmembrane region" description="Helical" evidence="5">
    <location>
        <begin position="453"/>
        <end position="473"/>
    </location>
</feature>
<organism evidence="6 7">
    <name type="scientific">Paralvinella palmiformis</name>
    <dbReference type="NCBI Taxonomy" id="53620"/>
    <lineage>
        <taxon>Eukaryota</taxon>
        <taxon>Metazoa</taxon>
        <taxon>Spiralia</taxon>
        <taxon>Lophotrochozoa</taxon>
        <taxon>Annelida</taxon>
        <taxon>Polychaeta</taxon>
        <taxon>Sedentaria</taxon>
        <taxon>Canalipalpata</taxon>
        <taxon>Terebellida</taxon>
        <taxon>Terebelliformia</taxon>
        <taxon>Alvinellidae</taxon>
        <taxon>Paralvinella</taxon>
    </lineage>
</organism>
<keyword evidence="2 5" id="KW-0812">Transmembrane</keyword>
<keyword evidence="7" id="KW-1185">Reference proteome</keyword>
<dbReference type="Gene3D" id="1.20.1740.10">
    <property type="entry name" value="Amino acid/polyamine transporter I"/>
    <property type="match status" value="1"/>
</dbReference>
<feature type="transmembrane region" description="Helical" evidence="5">
    <location>
        <begin position="234"/>
        <end position="252"/>
    </location>
</feature>
<keyword evidence="3 5" id="KW-1133">Transmembrane helix</keyword>
<evidence type="ECO:0000256" key="1">
    <source>
        <dbReference type="ARBA" id="ARBA00004141"/>
    </source>
</evidence>
<dbReference type="GO" id="GO:0015179">
    <property type="term" value="F:L-amino acid transmembrane transporter activity"/>
    <property type="evidence" value="ECO:0007669"/>
    <property type="project" value="TreeGrafter"/>
</dbReference>
<feature type="transmembrane region" description="Helical" evidence="5">
    <location>
        <begin position="425"/>
        <end position="447"/>
    </location>
</feature>
<feature type="transmembrane region" description="Helical" evidence="5">
    <location>
        <begin position="394"/>
        <end position="413"/>
    </location>
</feature>
<evidence type="ECO:0008006" key="8">
    <source>
        <dbReference type="Google" id="ProtNLM"/>
    </source>
</evidence>
<evidence type="ECO:0000256" key="5">
    <source>
        <dbReference type="SAM" id="Phobius"/>
    </source>
</evidence>
<feature type="transmembrane region" description="Helical" evidence="5">
    <location>
        <begin position="157"/>
        <end position="180"/>
    </location>
</feature>
<evidence type="ECO:0000256" key="4">
    <source>
        <dbReference type="ARBA" id="ARBA00023136"/>
    </source>
</evidence>
<comment type="caution">
    <text evidence="6">The sequence shown here is derived from an EMBL/GenBank/DDBJ whole genome shotgun (WGS) entry which is preliminary data.</text>
</comment>
<dbReference type="PANTHER" id="PTHR11785:SF528">
    <property type="entry name" value="AMINO ACID TRANSPORTER PROTEIN JHI-21"/>
    <property type="match status" value="1"/>
</dbReference>
<dbReference type="InterPro" id="IPR002293">
    <property type="entry name" value="AA/rel_permease1"/>
</dbReference>
<feature type="transmembrane region" description="Helical" evidence="5">
    <location>
        <begin position="192"/>
        <end position="214"/>
    </location>
</feature>
<proteinExistence type="predicted"/>
<dbReference type="EMBL" id="JAODUP010000664">
    <property type="protein sequence ID" value="KAK2145671.1"/>
    <property type="molecule type" value="Genomic_DNA"/>
</dbReference>
<keyword evidence="4 5" id="KW-0472">Membrane</keyword>
<evidence type="ECO:0000313" key="7">
    <source>
        <dbReference type="Proteomes" id="UP001208570"/>
    </source>
</evidence>
<name>A0AAD9J437_9ANNE</name>
<gene>
    <name evidence="6" type="ORF">LSH36_664g00029</name>
</gene>
<dbReference type="InterPro" id="IPR050598">
    <property type="entry name" value="AminoAcid_Transporter"/>
</dbReference>
<dbReference type="Pfam" id="PF13520">
    <property type="entry name" value="AA_permease_2"/>
    <property type="match status" value="1"/>
</dbReference>
<dbReference type="PANTHER" id="PTHR11785">
    <property type="entry name" value="AMINO ACID TRANSPORTER"/>
    <property type="match status" value="1"/>
</dbReference>
<sequence>MPYLTHKNRSPSDDVNLDPFSPFNMSCCNPILITGASYTQFVSAVFKIEFSFRRHEEIVCRGYSEYKISCEDSGPKVVDVIAGVAFVVVAVAADQAKGISIVKERSKCEGEGKVKVENVALERKVGLLSSIGLIVGIIIGSGIFISPTGVAEGAGSVGLSLILWGIGGIITLLVVVAVINITSVRLAANIQVIFLIAKVLALVIIIIGGIVNMINGKLEYIQSGFDGTSTNPGQIMLGLYSAMFAYDGWNNLNFVMDEVINPAWTLPMAMYIGMPLVIVLYMLTNVSYLTVMDVPTLVNSPAVAMTWAERVIPQVSWLIPVSVAMSAFGGFNGSIFTVGRLFYTAAKGGHMPKIVSYIHIKRITPMPAIMITTFFTIFYSLLGQVTALIDFLSFAIWLFYGVTMTTFLVMRFKEPFRSMTRPYKAPIVFPIIVLLFSVAMVVIPIATAPQIEFLYATVIMLAGFIFYFPFIYFKVKVPCMNKVTCFLQLLMQVVPPGDLSEDDHDNDITSTKSAKTD</sequence>
<evidence type="ECO:0000256" key="3">
    <source>
        <dbReference type="ARBA" id="ARBA00022989"/>
    </source>
</evidence>
<evidence type="ECO:0000256" key="2">
    <source>
        <dbReference type="ARBA" id="ARBA00022692"/>
    </source>
</evidence>
<feature type="transmembrane region" description="Helical" evidence="5">
    <location>
        <begin position="317"/>
        <end position="343"/>
    </location>
</feature>
<feature type="transmembrane region" description="Helical" evidence="5">
    <location>
        <begin position="125"/>
        <end position="145"/>
    </location>
</feature>
<accession>A0AAD9J437</accession>
<reference evidence="6" key="1">
    <citation type="journal article" date="2023" name="Mol. Biol. Evol.">
        <title>Third-Generation Sequencing Reveals the Adaptive Role of the Epigenome in Three Deep-Sea Polychaetes.</title>
        <authorList>
            <person name="Perez M."/>
            <person name="Aroh O."/>
            <person name="Sun Y."/>
            <person name="Lan Y."/>
            <person name="Juniper S.K."/>
            <person name="Young C.R."/>
            <person name="Angers B."/>
            <person name="Qian P.Y."/>
        </authorList>
    </citation>
    <scope>NUCLEOTIDE SEQUENCE</scope>
    <source>
        <strain evidence="6">P08H-3</strain>
    </source>
</reference>
<dbReference type="GO" id="GO:0016020">
    <property type="term" value="C:membrane"/>
    <property type="evidence" value="ECO:0007669"/>
    <property type="project" value="UniProtKB-SubCell"/>
</dbReference>
<feature type="transmembrane region" description="Helical" evidence="5">
    <location>
        <begin position="363"/>
        <end position="382"/>
    </location>
</feature>
<evidence type="ECO:0000313" key="6">
    <source>
        <dbReference type="EMBL" id="KAK2145671.1"/>
    </source>
</evidence>
<dbReference type="Proteomes" id="UP001208570">
    <property type="component" value="Unassembled WGS sequence"/>
</dbReference>